<dbReference type="Proteomes" id="UP000502260">
    <property type="component" value="Chromosome"/>
</dbReference>
<dbReference type="KEGG" id="slac:SKTS_05740"/>
<keyword evidence="1" id="KW-1133">Transmembrane helix</keyword>
<evidence type="ECO:0000313" key="2">
    <source>
        <dbReference type="EMBL" id="BCB25688.1"/>
    </source>
</evidence>
<gene>
    <name evidence="2" type="ORF">SKTS_05740</name>
</gene>
<dbReference type="InterPro" id="IPR007462">
    <property type="entry name" value="COV1-like"/>
</dbReference>
<evidence type="ECO:0000313" key="3">
    <source>
        <dbReference type="Proteomes" id="UP000502260"/>
    </source>
</evidence>
<dbReference type="AlphaFoldDB" id="A0A6F8V7L5"/>
<dbReference type="Pfam" id="PF04367">
    <property type="entry name" value="DUF502"/>
    <property type="match status" value="1"/>
</dbReference>
<protein>
    <recommendedName>
        <fullName evidence="4">DUF502 domain-containing protein</fullName>
    </recommendedName>
</protein>
<keyword evidence="3" id="KW-1185">Reference proteome</keyword>
<name>A0A6F8V7L5_9PROT</name>
<organism evidence="2 3">
    <name type="scientific">Sulfurimicrobium lacus</name>
    <dbReference type="NCBI Taxonomy" id="2715678"/>
    <lineage>
        <taxon>Bacteria</taxon>
        <taxon>Pseudomonadati</taxon>
        <taxon>Pseudomonadota</taxon>
        <taxon>Betaproteobacteria</taxon>
        <taxon>Nitrosomonadales</taxon>
        <taxon>Sulfuricellaceae</taxon>
        <taxon>Sulfurimicrobium</taxon>
    </lineage>
</organism>
<evidence type="ECO:0000256" key="1">
    <source>
        <dbReference type="SAM" id="Phobius"/>
    </source>
</evidence>
<keyword evidence="1" id="KW-0812">Transmembrane</keyword>
<reference evidence="3" key="1">
    <citation type="submission" date="2020-03" db="EMBL/GenBank/DDBJ databases">
        <title>Complete genome sequence of sulfur-oxidizing bacterium skT11.</title>
        <authorList>
            <person name="Kanda M."/>
            <person name="Kojima H."/>
            <person name="Fukui M."/>
        </authorList>
    </citation>
    <scope>NUCLEOTIDE SEQUENCE [LARGE SCALE GENOMIC DNA]</scope>
    <source>
        <strain evidence="3">skT11</strain>
    </source>
</reference>
<sequence>MRRYFITGLLIWVPLGITVWVLNLLIGTLDQSLLLVPESLRPQAMLGLNIPGIGAILTLLVIFLTGVLAANIIGQRLVRFWEALLARIPVVKSIYYSVKQVSDTLFSGNGDAFRKVLLVRYPHPQAWSLAFQTNVPSDVAAQFDEEYVAVFIPTTPSPVNGFYFYVKKSETIELDMSVDDALKSIVSMGVVAPKKAAVSATYPGD</sequence>
<keyword evidence="1" id="KW-0472">Membrane</keyword>
<proteinExistence type="predicted"/>
<feature type="transmembrane region" description="Helical" evidence="1">
    <location>
        <begin position="46"/>
        <end position="70"/>
    </location>
</feature>
<feature type="transmembrane region" description="Helical" evidence="1">
    <location>
        <begin position="7"/>
        <end position="26"/>
    </location>
</feature>
<dbReference type="PANTHER" id="PTHR31876:SF26">
    <property type="entry name" value="PROTEIN LIKE COV 2"/>
    <property type="match status" value="1"/>
</dbReference>
<accession>A0A6F8V7L5</accession>
<dbReference type="EMBL" id="AP022853">
    <property type="protein sequence ID" value="BCB25688.1"/>
    <property type="molecule type" value="Genomic_DNA"/>
</dbReference>
<dbReference type="PANTHER" id="PTHR31876">
    <property type="entry name" value="COV-LIKE PROTEIN 1"/>
    <property type="match status" value="1"/>
</dbReference>
<evidence type="ECO:0008006" key="4">
    <source>
        <dbReference type="Google" id="ProtNLM"/>
    </source>
</evidence>
<dbReference type="RefSeq" id="WP_173060097.1">
    <property type="nucleotide sequence ID" value="NZ_AP022853.1"/>
</dbReference>